<proteinExistence type="predicted"/>
<gene>
    <name evidence="2" type="ORF">CARN8_480006</name>
</gene>
<dbReference type="Pfam" id="PF01522">
    <property type="entry name" value="Polysacc_deac_1"/>
    <property type="match status" value="1"/>
</dbReference>
<dbReference type="SUPFAM" id="SSF88713">
    <property type="entry name" value="Glycoside hydrolase/deacetylase"/>
    <property type="match status" value="1"/>
</dbReference>
<dbReference type="AlphaFoldDB" id="A0A3P3ZQ32"/>
<dbReference type="InterPro" id="IPR002509">
    <property type="entry name" value="NODB_dom"/>
</dbReference>
<organism evidence="2">
    <name type="scientific">mine drainage metagenome</name>
    <dbReference type="NCBI Taxonomy" id="410659"/>
    <lineage>
        <taxon>unclassified sequences</taxon>
        <taxon>metagenomes</taxon>
        <taxon>ecological metagenomes</taxon>
    </lineage>
</organism>
<dbReference type="GO" id="GO:0016810">
    <property type="term" value="F:hydrolase activity, acting on carbon-nitrogen (but not peptide) bonds"/>
    <property type="evidence" value="ECO:0007669"/>
    <property type="project" value="InterPro"/>
</dbReference>
<dbReference type="InterPro" id="IPR011330">
    <property type="entry name" value="Glyco_hydro/deAcase_b/a-brl"/>
</dbReference>
<evidence type="ECO:0000313" key="2">
    <source>
        <dbReference type="EMBL" id="VAY89017.1"/>
    </source>
</evidence>
<dbReference type="EMBL" id="UOYP01000423">
    <property type="protein sequence ID" value="VAY89017.1"/>
    <property type="molecule type" value="Genomic_DNA"/>
</dbReference>
<dbReference type="InterPro" id="IPR050248">
    <property type="entry name" value="Polysacc_deacetylase_ArnD"/>
</dbReference>
<feature type="domain" description="NodB homology" evidence="1">
    <location>
        <begin position="52"/>
        <end position="265"/>
    </location>
</feature>
<evidence type="ECO:0000259" key="1">
    <source>
        <dbReference type="PROSITE" id="PS51677"/>
    </source>
</evidence>
<dbReference type="PROSITE" id="PS51677">
    <property type="entry name" value="NODB"/>
    <property type="match status" value="1"/>
</dbReference>
<reference evidence="2" key="1">
    <citation type="submission" date="2018-10" db="EMBL/GenBank/DDBJ databases">
        <authorList>
            <person name="Plewniak F."/>
        </authorList>
    </citation>
    <scope>NUCLEOTIDE SEQUENCE</scope>
</reference>
<dbReference type="CDD" id="cd10917">
    <property type="entry name" value="CE4_NodB_like_6s_7s"/>
    <property type="match status" value="1"/>
</dbReference>
<dbReference type="GO" id="GO:0005975">
    <property type="term" value="P:carbohydrate metabolic process"/>
    <property type="evidence" value="ECO:0007669"/>
    <property type="project" value="InterPro"/>
</dbReference>
<dbReference type="PANTHER" id="PTHR10587">
    <property type="entry name" value="GLYCOSYL TRANSFERASE-RELATED"/>
    <property type="match status" value="1"/>
</dbReference>
<accession>A0A3P3ZQ32</accession>
<protein>
    <submittedName>
        <fullName evidence="2">Polysaccharide deacetylase</fullName>
    </submittedName>
</protein>
<dbReference type="Gene3D" id="3.20.20.370">
    <property type="entry name" value="Glycoside hydrolase/deacetylase"/>
    <property type="match status" value="1"/>
</dbReference>
<sequence>MAFSLSITLRASKDDALMNPLALQCGIALILLSSAVWCAERSPNTPSPACHGTLYLTLDTGSMQSAETIATILQRHQIKATFFVANEPTWRGDHALDDSWRDFWRARVREGNHFGNHTWFHATLVKDLSSGDILTRGGDHAPREFDKAGFCQNLQRVNERFKVLTGQSLEPIWRAPGGHLTPNAASWAGDCGFPQHVGWSAAGFLGDELPSEKYPNPRLLNQALTHLKDGDILMMHLGIRSRHDPFVRVFEPLITGLQARGFCFATLPKSTE</sequence>
<name>A0A3P3ZQ32_9ZZZZ</name>